<feature type="domain" description="Exosome RNA helicase MTR4-like beta-barrel" evidence="2">
    <location>
        <begin position="33"/>
        <end position="171"/>
    </location>
</feature>
<name>A0AAD6SKE9_9AGAR</name>
<organism evidence="3 4">
    <name type="scientific">Mycena alexandri</name>
    <dbReference type="NCBI Taxonomy" id="1745969"/>
    <lineage>
        <taxon>Eukaryota</taxon>
        <taxon>Fungi</taxon>
        <taxon>Dikarya</taxon>
        <taxon>Basidiomycota</taxon>
        <taxon>Agaricomycotina</taxon>
        <taxon>Agaricomycetes</taxon>
        <taxon>Agaricomycetidae</taxon>
        <taxon>Agaricales</taxon>
        <taxon>Marasmiineae</taxon>
        <taxon>Mycenaceae</taxon>
        <taxon>Mycena</taxon>
    </lineage>
</organism>
<dbReference type="Proteomes" id="UP001218188">
    <property type="component" value="Unassembled WGS sequence"/>
</dbReference>
<dbReference type="InterPro" id="IPR025696">
    <property type="entry name" value="Beta-barrel_MTR4"/>
</dbReference>
<accession>A0AAD6SKE9</accession>
<feature type="compositionally biased region" description="Basic and acidic residues" evidence="1">
    <location>
        <begin position="151"/>
        <end position="166"/>
    </location>
</feature>
<feature type="region of interest" description="Disordered" evidence="1">
    <location>
        <begin position="151"/>
        <end position="177"/>
    </location>
</feature>
<evidence type="ECO:0000313" key="3">
    <source>
        <dbReference type="EMBL" id="KAJ7028496.1"/>
    </source>
</evidence>
<evidence type="ECO:0000256" key="1">
    <source>
        <dbReference type="SAM" id="MobiDB-lite"/>
    </source>
</evidence>
<keyword evidence="4" id="KW-1185">Reference proteome</keyword>
<gene>
    <name evidence="3" type="ORF">C8F04DRAFT_1237459</name>
</gene>
<dbReference type="Pfam" id="PF13234">
    <property type="entry name" value="MTR4_beta-barrel"/>
    <property type="match status" value="1"/>
</dbReference>
<comment type="caution">
    <text evidence="3">The sequence shown here is derived from an EMBL/GenBank/DDBJ whole genome shotgun (WGS) entry which is preliminary data.</text>
</comment>
<reference evidence="3" key="1">
    <citation type="submission" date="2023-03" db="EMBL/GenBank/DDBJ databases">
        <title>Massive genome expansion in bonnet fungi (Mycena s.s.) driven by repeated elements and novel gene families across ecological guilds.</title>
        <authorList>
            <consortium name="Lawrence Berkeley National Laboratory"/>
            <person name="Harder C.B."/>
            <person name="Miyauchi S."/>
            <person name="Viragh M."/>
            <person name="Kuo A."/>
            <person name="Thoen E."/>
            <person name="Andreopoulos B."/>
            <person name="Lu D."/>
            <person name="Skrede I."/>
            <person name="Drula E."/>
            <person name="Henrissat B."/>
            <person name="Morin E."/>
            <person name="Kohler A."/>
            <person name="Barry K."/>
            <person name="LaButti K."/>
            <person name="Morin E."/>
            <person name="Salamov A."/>
            <person name="Lipzen A."/>
            <person name="Mereny Z."/>
            <person name="Hegedus B."/>
            <person name="Baldrian P."/>
            <person name="Stursova M."/>
            <person name="Weitz H."/>
            <person name="Taylor A."/>
            <person name="Grigoriev I.V."/>
            <person name="Nagy L.G."/>
            <person name="Martin F."/>
            <person name="Kauserud H."/>
        </authorList>
    </citation>
    <scope>NUCLEOTIDE SEQUENCE</scope>
    <source>
        <strain evidence="3">CBHHK200</strain>
    </source>
</reference>
<proteinExistence type="predicted"/>
<dbReference type="AlphaFoldDB" id="A0AAD6SKE9"/>
<protein>
    <recommendedName>
        <fullName evidence="2">Exosome RNA helicase MTR4-like beta-barrel domain-containing protein</fullName>
    </recommendedName>
</protein>
<dbReference type="EMBL" id="JARJCM010000111">
    <property type="protein sequence ID" value="KAJ7028496.1"/>
    <property type="molecule type" value="Genomic_DNA"/>
</dbReference>
<evidence type="ECO:0000313" key="4">
    <source>
        <dbReference type="Proteomes" id="UP001218188"/>
    </source>
</evidence>
<evidence type="ECO:0000259" key="2">
    <source>
        <dbReference type="Pfam" id="PF13234"/>
    </source>
</evidence>
<sequence length="177" mass="19119">MNFSLVTPEDAQIVQSPHPKTRISMETVFSHSKPKVGSEDFPPHESFILSVLLNCAPGGAVSEDLKVVTAAPEGVAREKGVPLVVPMLLMTGISPCGRSCGKSVEEAERSFPDGIVLLDPIADLGINDGNFSASVDKFAWIEDKMAKSPLHKDPRLLELPESRRDTANLQANPPNYD</sequence>
<feature type="compositionally biased region" description="Polar residues" evidence="1">
    <location>
        <begin position="167"/>
        <end position="177"/>
    </location>
</feature>
<dbReference type="Gene3D" id="1.20.1500.20">
    <property type="match status" value="1"/>
</dbReference>